<proteinExistence type="predicted"/>
<name>A0A9J6PQ29_9GAMM</name>
<gene>
    <name evidence="1" type="ORF">N5923_15200</name>
</gene>
<sequence>MKKKPRTLVFNDRNVLAEIIFDGLRNETTDVVSAPDRYKDKTSTGWLTNLYQAIFQRRLFAYISIIYSIIIRWLKKNNSSYDELLVVGIEDLYDLAPVYKKYSTVNELFFWQWNPQPKNKLKKIDFWFRIKLMKFAGFKIATFDEADANKYNLNYHPQIYSSFIAARKFNGEEQQVLKAFFVGTNKGRAQKLKELALILDEADVKADFKVVDNTVADTEDFLGVSFISSPVTYQDYIKELSQINIIVEINQEGQLGLTLRALESIFFNKKLITDNHSVKNYDFYRKSNIFVIDFEIDHSSLKKELSLFIQSPYQKLDEAIIDKYDVKSLLTYFRTL</sequence>
<dbReference type="EMBL" id="JAODIM010000042">
    <property type="protein sequence ID" value="MCU5778838.1"/>
    <property type="molecule type" value="Genomic_DNA"/>
</dbReference>
<protein>
    <submittedName>
        <fullName evidence="1">Uncharacterized protein</fullName>
    </submittedName>
</protein>
<organism evidence="1 2">
    <name type="scientific">Winslowiella arboricola</name>
    <dbReference type="NCBI Taxonomy" id="2978220"/>
    <lineage>
        <taxon>Bacteria</taxon>
        <taxon>Pseudomonadati</taxon>
        <taxon>Pseudomonadota</taxon>
        <taxon>Gammaproteobacteria</taxon>
        <taxon>Enterobacterales</taxon>
        <taxon>Erwiniaceae</taxon>
        <taxon>Winslowiella</taxon>
    </lineage>
</organism>
<dbReference type="AlphaFoldDB" id="A0A9J6PQ29"/>
<evidence type="ECO:0000313" key="2">
    <source>
        <dbReference type="Proteomes" id="UP001064262"/>
    </source>
</evidence>
<dbReference type="RefSeq" id="WP_267143581.1">
    <property type="nucleotide sequence ID" value="NZ_JAODIL010000078.1"/>
</dbReference>
<dbReference type="Proteomes" id="UP001064262">
    <property type="component" value="Unassembled WGS sequence"/>
</dbReference>
<keyword evidence="2" id="KW-1185">Reference proteome</keyword>
<reference evidence="1" key="1">
    <citation type="submission" date="2022-09" db="EMBL/GenBank/DDBJ databases">
        <title>Winslowiella arboricola sp. nov., isolated from bleeding cankers on broadleaf hosts.</title>
        <authorList>
            <person name="Brady C."/>
            <person name="Kaur S."/>
            <person name="Crampton B."/>
            <person name="Maddock D."/>
            <person name="Arnold D."/>
            <person name="Denman S."/>
        </authorList>
    </citation>
    <scope>NUCLEOTIDE SEQUENCE</scope>
    <source>
        <strain evidence="1">BAC 15a-03b</strain>
    </source>
</reference>
<accession>A0A9J6PQ29</accession>
<comment type="caution">
    <text evidence="1">The sequence shown here is derived from an EMBL/GenBank/DDBJ whole genome shotgun (WGS) entry which is preliminary data.</text>
</comment>
<evidence type="ECO:0000313" key="1">
    <source>
        <dbReference type="EMBL" id="MCU5778838.1"/>
    </source>
</evidence>